<dbReference type="GeneID" id="67029193"/>
<dbReference type="Pfam" id="PF11951">
    <property type="entry name" value="Fungal_trans_2"/>
    <property type="match status" value="1"/>
</dbReference>
<reference evidence="1" key="1">
    <citation type="submission" date="2020-05" db="EMBL/GenBank/DDBJ databases">
        <title>Evolutionary and genomic comparisons of hybrid uninucleate and nonhybrid Rhizoctonia fungi.</title>
        <authorList>
            <person name="Li C."/>
            <person name="Chen X."/>
        </authorList>
    </citation>
    <scope>NUCLEOTIDE SEQUENCE</scope>
    <source>
        <strain evidence="1">AG-1 IA</strain>
    </source>
</reference>
<organism evidence="1 2">
    <name type="scientific">Rhizoctonia solani</name>
    <dbReference type="NCBI Taxonomy" id="456999"/>
    <lineage>
        <taxon>Eukaryota</taxon>
        <taxon>Fungi</taxon>
        <taxon>Dikarya</taxon>
        <taxon>Basidiomycota</taxon>
        <taxon>Agaricomycotina</taxon>
        <taxon>Agaricomycetes</taxon>
        <taxon>Cantharellales</taxon>
        <taxon>Ceratobasidiaceae</taxon>
        <taxon>Rhizoctonia</taxon>
    </lineage>
</organism>
<dbReference type="EMBL" id="CP059670">
    <property type="protein sequence ID" value="QRW24965.1"/>
    <property type="molecule type" value="Genomic_DNA"/>
</dbReference>
<dbReference type="AlphaFoldDB" id="A0A8H8P4F4"/>
<accession>A0A8H8P4F4</accession>
<evidence type="ECO:0000313" key="2">
    <source>
        <dbReference type="Proteomes" id="UP000650533"/>
    </source>
</evidence>
<protein>
    <submittedName>
        <fullName evidence="1">Fungal specific transcription factor domain</fullName>
    </submittedName>
</protein>
<proteinExistence type="predicted"/>
<dbReference type="Proteomes" id="UP000650533">
    <property type="component" value="Chromosome 13"/>
</dbReference>
<dbReference type="KEGG" id="rsx:RhiXN_06914"/>
<dbReference type="InterPro" id="IPR021858">
    <property type="entry name" value="Fun_TF"/>
</dbReference>
<dbReference type="RefSeq" id="XP_043185202.1">
    <property type="nucleotide sequence ID" value="XM_043326730.1"/>
</dbReference>
<gene>
    <name evidence="1" type="ORF">RhiXN_06914</name>
</gene>
<sequence length="379" mass="42021">MPDEASSLICAKGRLTAAIELTAYKFVVSNNTSGYTFLRRTAPPQGRISVQKILSLGVIELCYFVWVDVMSSTLLGTTPLLHYDTTIDASEKLCSKNLMEYFNGCPQEFISWFASISAMRLTTKQYNSHSPQIDCRPIESAIQEWGPVIDQTDLSRDAITRLAVIEGWRHAHLIYLNMGVGGVTSMDPKVQSSVKQIIQLSHVVKGPKLYERHMFAPAILHPSMGKVCDRAEPICNLCIRDGLFCSGPDPPIRAPSPVFPSWEPPDLLRPFDRSLNSAPRVLRGAVSAIVSTPSWGASNNSPRYSSRKSSLSTLSLTKSRTLALDRQIESNTLPFILSQYVRFVDKIAFKMPPPELREGIILRLRSSVITFSVMSLGLG</sequence>
<evidence type="ECO:0000313" key="1">
    <source>
        <dbReference type="EMBL" id="QRW24965.1"/>
    </source>
</evidence>
<name>A0A8H8P4F4_9AGAM</name>